<dbReference type="InterPro" id="IPR042114">
    <property type="entry name" value="GatB_C_1"/>
</dbReference>
<dbReference type="InterPro" id="IPR014746">
    <property type="entry name" value="Gln_synth/guanido_kin_cat_dom"/>
</dbReference>
<dbReference type="HAMAP" id="MF_00121">
    <property type="entry name" value="GatB"/>
    <property type="match status" value="1"/>
</dbReference>
<accession>A0AAU6PI43</accession>
<evidence type="ECO:0000256" key="11">
    <source>
        <dbReference type="HAMAP-Rule" id="MF_00121"/>
    </source>
</evidence>
<dbReference type="InterPro" id="IPR023168">
    <property type="entry name" value="GatB_Yqey_C_2"/>
</dbReference>
<protein>
    <recommendedName>
        <fullName evidence="3 11">Aspartyl/glutamyl-tRNA(Asn/Gln) amidotransferase subunit B</fullName>
        <shortName evidence="11">Asp/Glu-ADT subunit B</shortName>
        <ecNumber evidence="11">6.3.5.-</ecNumber>
    </recommendedName>
</protein>
<keyword evidence="7 11" id="KW-0648">Protein biosynthesis</keyword>
<evidence type="ECO:0000256" key="2">
    <source>
        <dbReference type="ARBA" id="ARBA00011123"/>
    </source>
</evidence>
<dbReference type="SMART" id="SM00845">
    <property type="entry name" value="GatB_Yqey"/>
    <property type="match status" value="1"/>
</dbReference>
<organism evidence="13">
    <name type="scientific">Catillopecten margaritatus gill symbiont</name>
    <dbReference type="NCBI Taxonomy" id="3083288"/>
    <lineage>
        <taxon>Bacteria</taxon>
        <taxon>Pseudomonadati</taxon>
        <taxon>Pseudomonadota</taxon>
        <taxon>Gammaproteobacteria</taxon>
        <taxon>sulfur-oxidizing symbionts</taxon>
    </lineage>
</organism>
<evidence type="ECO:0000313" key="13">
    <source>
        <dbReference type="EMBL" id="WXU00680.1"/>
    </source>
</evidence>
<dbReference type="InterPro" id="IPR003789">
    <property type="entry name" value="Asn/Gln_tRNA_amidoTrase-B-like"/>
</dbReference>
<evidence type="ECO:0000256" key="1">
    <source>
        <dbReference type="ARBA" id="ARBA00005306"/>
    </source>
</evidence>
<comment type="function">
    <text evidence="8 11">Allows the formation of correctly charged Asn-tRNA(Asn) or Gln-tRNA(Gln) through the transamidation of misacylated Asp-tRNA(Asn) or Glu-tRNA(Gln) in organisms which lack either or both of asparaginyl-tRNA or glutaminyl-tRNA synthetases. The reaction takes place in the presence of glutamine and ATP through an activated phospho-Asp-tRNA(Asn) or phospho-Glu-tRNA(Gln).</text>
</comment>
<evidence type="ECO:0000256" key="5">
    <source>
        <dbReference type="ARBA" id="ARBA00022741"/>
    </source>
</evidence>
<dbReference type="Gene3D" id="1.10.150.380">
    <property type="entry name" value="GatB domain, N-terminal subdomain"/>
    <property type="match status" value="1"/>
</dbReference>
<dbReference type="SUPFAM" id="SSF55931">
    <property type="entry name" value="Glutamine synthetase/guanido kinase"/>
    <property type="match status" value="1"/>
</dbReference>
<dbReference type="SUPFAM" id="SSF89095">
    <property type="entry name" value="GatB/YqeY motif"/>
    <property type="match status" value="1"/>
</dbReference>
<proteinExistence type="inferred from homology"/>
<comment type="subunit">
    <text evidence="2 11">Heterotrimer of A, B and C subunits.</text>
</comment>
<dbReference type="FunFam" id="1.10.10.410:FF:000001">
    <property type="entry name" value="Aspartyl/glutamyl-tRNA(Asn/Gln) amidotransferase subunit B"/>
    <property type="match status" value="1"/>
</dbReference>
<keyword evidence="5 11" id="KW-0547">Nucleotide-binding</keyword>
<evidence type="ECO:0000256" key="7">
    <source>
        <dbReference type="ARBA" id="ARBA00022917"/>
    </source>
</evidence>
<dbReference type="NCBIfam" id="NF004014">
    <property type="entry name" value="PRK05477.1-4"/>
    <property type="match status" value="1"/>
</dbReference>
<gene>
    <name evidence="11 13" type="primary">gatB</name>
    <name evidence="13" type="ORF">Ctma_1409</name>
</gene>
<feature type="domain" description="Asn/Gln amidotransferase" evidence="12">
    <location>
        <begin position="327"/>
        <end position="475"/>
    </location>
</feature>
<dbReference type="Pfam" id="PF02637">
    <property type="entry name" value="GatB_Yqey"/>
    <property type="match status" value="1"/>
</dbReference>
<sequence>MKWETVIGLEIHAQLNTKSKIFSSASTQFGAEPNSQACAVDLGLPGVLPVLNKEAVNKGIKFGLAVGAHINQRNVFDRKNYFYPDLPKGYQTSQLDWPIVGEGQIDIAIGDKVKTIGVTRAHLEEDAGKSVHDMFDDYTAVDLNRAGTPLLEIVSDPDMRSAKEAVAYAKKIHALVQYIDICDGNMQEGSFRCDANVSIRPLGQEKLGTRAELKNINSFKFLEKAINLEVERQRDILEEGGEVAQETRLYDSVKHETRSMRSKEEANDYRYFPDPDLLPIEISDELLAEIKSQLPELPPEKKARFIQDFGLSDYDADVLTAQKPLADYFETMLKGNESNTKLCANWAMGELSALLNKDQIEIQNSPVSASDLSLLITRIGDDTISGKIAKDVFKAMWDDEGSADEIIDAKGLKQMSDTGEIESIVDEIIANNAPQVEQFKSGNEKILGFFVGQIMKATGGKANPKIINQLLRKKLQ</sequence>
<reference evidence="13" key="1">
    <citation type="submission" date="2023-10" db="EMBL/GenBank/DDBJ databases">
        <title>The first scallop-associated chemosynthetic bacterial symbiont.</title>
        <authorList>
            <person name="Lin Y.-T."/>
            <person name="Sun J."/>
            <person name="Ip J.C.-H."/>
            <person name="He X."/>
            <person name="Gao Z.-M."/>
            <person name="Perez M."/>
            <person name="Xu T."/>
            <person name="Qian P.-Y."/>
            <person name="Qiu J.-W."/>
        </authorList>
    </citation>
    <scope>NUCLEOTIDE SEQUENCE</scope>
    <source>
        <strain evidence="13">Gill1</strain>
    </source>
</reference>
<keyword evidence="4 11" id="KW-0436">Ligase</keyword>
<evidence type="ECO:0000256" key="8">
    <source>
        <dbReference type="ARBA" id="ARBA00024799"/>
    </source>
</evidence>
<comment type="catalytic activity">
    <reaction evidence="10 11">
        <text>L-glutamyl-tRNA(Gln) + L-glutamine + ATP + H2O = L-glutaminyl-tRNA(Gln) + L-glutamate + ADP + phosphate + H(+)</text>
        <dbReference type="Rhea" id="RHEA:17521"/>
        <dbReference type="Rhea" id="RHEA-COMP:9681"/>
        <dbReference type="Rhea" id="RHEA-COMP:9684"/>
        <dbReference type="ChEBI" id="CHEBI:15377"/>
        <dbReference type="ChEBI" id="CHEBI:15378"/>
        <dbReference type="ChEBI" id="CHEBI:29985"/>
        <dbReference type="ChEBI" id="CHEBI:30616"/>
        <dbReference type="ChEBI" id="CHEBI:43474"/>
        <dbReference type="ChEBI" id="CHEBI:58359"/>
        <dbReference type="ChEBI" id="CHEBI:78520"/>
        <dbReference type="ChEBI" id="CHEBI:78521"/>
        <dbReference type="ChEBI" id="CHEBI:456216"/>
    </reaction>
</comment>
<dbReference type="NCBIfam" id="NF004015">
    <property type="entry name" value="PRK05477.1-5"/>
    <property type="match status" value="1"/>
</dbReference>
<dbReference type="GO" id="GO:0005524">
    <property type="term" value="F:ATP binding"/>
    <property type="evidence" value="ECO:0007669"/>
    <property type="project" value="UniProtKB-KW"/>
</dbReference>
<dbReference type="InterPro" id="IPR017958">
    <property type="entry name" value="Gln-tRNA_amidoTrfase_suB_CS"/>
</dbReference>
<dbReference type="Pfam" id="PF02934">
    <property type="entry name" value="GatB_N"/>
    <property type="match status" value="1"/>
</dbReference>
<evidence type="ECO:0000256" key="3">
    <source>
        <dbReference type="ARBA" id="ARBA00016923"/>
    </source>
</evidence>
<comment type="catalytic activity">
    <reaction evidence="9 11">
        <text>L-aspartyl-tRNA(Asn) + L-glutamine + ATP + H2O = L-asparaginyl-tRNA(Asn) + L-glutamate + ADP + phosphate + 2 H(+)</text>
        <dbReference type="Rhea" id="RHEA:14513"/>
        <dbReference type="Rhea" id="RHEA-COMP:9674"/>
        <dbReference type="Rhea" id="RHEA-COMP:9677"/>
        <dbReference type="ChEBI" id="CHEBI:15377"/>
        <dbReference type="ChEBI" id="CHEBI:15378"/>
        <dbReference type="ChEBI" id="CHEBI:29985"/>
        <dbReference type="ChEBI" id="CHEBI:30616"/>
        <dbReference type="ChEBI" id="CHEBI:43474"/>
        <dbReference type="ChEBI" id="CHEBI:58359"/>
        <dbReference type="ChEBI" id="CHEBI:78515"/>
        <dbReference type="ChEBI" id="CHEBI:78516"/>
        <dbReference type="ChEBI" id="CHEBI:456216"/>
    </reaction>
</comment>
<dbReference type="GO" id="GO:0050567">
    <property type="term" value="F:glutaminyl-tRNA synthase (glutamine-hydrolyzing) activity"/>
    <property type="evidence" value="ECO:0007669"/>
    <property type="project" value="UniProtKB-UniRule"/>
</dbReference>
<dbReference type="Gene3D" id="1.10.10.410">
    <property type="match status" value="1"/>
</dbReference>
<dbReference type="InterPro" id="IPR004413">
    <property type="entry name" value="GatB"/>
</dbReference>
<evidence type="ECO:0000256" key="4">
    <source>
        <dbReference type="ARBA" id="ARBA00022598"/>
    </source>
</evidence>
<name>A0AAU6PI43_9GAMM</name>
<dbReference type="AlphaFoldDB" id="A0AAU6PI43"/>
<dbReference type="InterPro" id="IPR017959">
    <property type="entry name" value="Asn/Gln-tRNA_amidoTrfase_suB/E"/>
</dbReference>
<dbReference type="PANTHER" id="PTHR11659:SF0">
    <property type="entry name" value="GLUTAMYL-TRNA(GLN) AMIDOTRANSFERASE SUBUNIT B, MITOCHONDRIAL"/>
    <property type="match status" value="1"/>
</dbReference>
<dbReference type="InterPro" id="IPR006075">
    <property type="entry name" value="Asn/Gln-tRNA_Trfase_suB/E_cat"/>
</dbReference>
<evidence type="ECO:0000256" key="6">
    <source>
        <dbReference type="ARBA" id="ARBA00022840"/>
    </source>
</evidence>
<dbReference type="GO" id="GO:0006412">
    <property type="term" value="P:translation"/>
    <property type="evidence" value="ECO:0007669"/>
    <property type="project" value="UniProtKB-UniRule"/>
</dbReference>
<dbReference type="NCBIfam" id="NF004012">
    <property type="entry name" value="PRK05477.1-2"/>
    <property type="match status" value="1"/>
</dbReference>
<evidence type="ECO:0000256" key="9">
    <source>
        <dbReference type="ARBA" id="ARBA00047380"/>
    </source>
</evidence>
<comment type="similarity">
    <text evidence="1 11">Belongs to the GatB/GatE family. GatB subfamily.</text>
</comment>
<keyword evidence="6 11" id="KW-0067">ATP-binding</keyword>
<dbReference type="PANTHER" id="PTHR11659">
    <property type="entry name" value="GLUTAMYL-TRNA GLN AMIDOTRANSFERASE SUBUNIT B MITOCHONDRIAL AND PROKARYOTIC PET112-RELATED"/>
    <property type="match status" value="1"/>
</dbReference>
<evidence type="ECO:0000256" key="10">
    <source>
        <dbReference type="ARBA" id="ARBA00047913"/>
    </source>
</evidence>
<dbReference type="NCBIfam" id="TIGR00133">
    <property type="entry name" value="gatB"/>
    <property type="match status" value="1"/>
</dbReference>
<dbReference type="FunFam" id="1.10.150.380:FF:000001">
    <property type="entry name" value="Aspartyl/glutamyl-tRNA(Asn/Gln) amidotransferase subunit B"/>
    <property type="match status" value="1"/>
</dbReference>
<dbReference type="GO" id="GO:0070681">
    <property type="term" value="P:glutaminyl-tRNAGln biosynthesis via transamidation"/>
    <property type="evidence" value="ECO:0007669"/>
    <property type="project" value="TreeGrafter"/>
</dbReference>
<dbReference type="PROSITE" id="PS01234">
    <property type="entry name" value="GATB"/>
    <property type="match status" value="1"/>
</dbReference>
<dbReference type="EC" id="6.3.5.-" evidence="11"/>
<dbReference type="InterPro" id="IPR018027">
    <property type="entry name" value="Asn/Gln_amidotransferase"/>
</dbReference>
<dbReference type="EMBL" id="CP138327">
    <property type="protein sequence ID" value="WXU00680.1"/>
    <property type="molecule type" value="Genomic_DNA"/>
</dbReference>
<evidence type="ECO:0000259" key="12">
    <source>
        <dbReference type="SMART" id="SM00845"/>
    </source>
</evidence>